<keyword evidence="9" id="KW-1185">Reference proteome</keyword>
<evidence type="ECO:0000256" key="4">
    <source>
        <dbReference type="ARBA" id="ARBA00022989"/>
    </source>
</evidence>
<keyword evidence="2" id="KW-1003">Cell membrane</keyword>
<gene>
    <name evidence="8" type="ORF">J2X20_002953</name>
</gene>
<comment type="subcellular location">
    <subcellularLocation>
        <location evidence="1">Cell membrane</location>
        <topology evidence="1">Multi-pass membrane protein</topology>
    </subcellularLocation>
</comment>
<proteinExistence type="predicted"/>
<evidence type="ECO:0000256" key="6">
    <source>
        <dbReference type="SAM" id="Phobius"/>
    </source>
</evidence>
<keyword evidence="8" id="KW-0808">Transferase</keyword>
<sequence length="491" mass="54239">MPAARFLPRVPPRAVVLAALVLLLWTVVGATWFLRTYLGLVTPDQVLYHLQNGGMDYADPRMLWRACRCLLAVLALTVLSLVLLSRMKRWHGRLLLALLGTGAVVSVNATVSDPCQPEPDGGDYLARHYVDPGQVALQAPAERPDVLVVFVESLDEGYTRPREPHAALLPRLTRMQDDFQTLGELRNLSGASWTVGGMFSALCGLPLQPVGLMSHNSLEYSRRFFENGQCLTDLLAGRGWDISFYGGASLKFAGKGRFLEDHHVARRFGAEQWQQRGVRVPTAGWGLLDSDLVELAWADMQRPRKAGEARMSLLLTVDTHGPSGAHDRGCVADAVVDEDDDESADVMREALRCTDRVVAQLVERFIGNRDGRPKVVWIMGDHLNPEPLLNGELLPEAHGRTVFHALARYDAQGHALPADDLQREFTHVDVLPTLAEAIGLRWSSQPHRLGLGTSLLADPSHATLAERDGMAIVNGRLSCRSPLYERLWMKA</sequence>
<dbReference type="PANTHER" id="PTHR47371">
    <property type="entry name" value="LIPOTEICHOIC ACID SYNTHASE"/>
    <property type="match status" value="1"/>
</dbReference>
<evidence type="ECO:0000259" key="7">
    <source>
        <dbReference type="Pfam" id="PF00884"/>
    </source>
</evidence>
<dbReference type="GO" id="GO:0008960">
    <property type="term" value="F:phosphatidylglycerol-membrane-oligosaccharide glycerophosphotransferase activity"/>
    <property type="evidence" value="ECO:0007669"/>
    <property type="project" value="UniProtKB-EC"/>
</dbReference>
<dbReference type="InterPro" id="IPR050448">
    <property type="entry name" value="OpgB/LTA_synthase_biosynth"/>
</dbReference>
<keyword evidence="5 6" id="KW-0472">Membrane</keyword>
<evidence type="ECO:0000313" key="9">
    <source>
        <dbReference type="Proteomes" id="UP001180453"/>
    </source>
</evidence>
<organism evidence="8 9">
    <name type="scientific">Roseateles saccharophilus</name>
    <name type="common">Pseudomonas saccharophila</name>
    <dbReference type="NCBI Taxonomy" id="304"/>
    <lineage>
        <taxon>Bacteria</taxon>
        <taxon>Pseudomonadati</taxon>
        <taxon>Pseudomonadota</taxon>
        <taxon>Betaproteobacteria</taxon>
        <taxon>Burkholderiales</taxon>
        <taxon>Sphaerotilaceae</taxon>
        <taxon>Roseateles</taxon>
    </lineage>
</organism>
<evidence type="ECO:0000256" key="3">
    <source>
        <dbReference type="ARBA" id="ARBA00022692"/>
    </source>
</evidence>
<accession>A0ABU1YN65</accession>
<dbReference type="EMBL" id="JAVDXU010000002">
    <property type="protein sequence ID" value="MDR7270295.1"/>
    <property type="molecule type" value="Genomic_DNA"/>
</dbReference>
<evidence type="ECO:0000256" key="1">
    <source>
        <dbReference type="ARBA" id="ARBA00004651"/>
    </source>
</evidence>
<dbReference type="Proteomes" id="UP001180453">
    <property type="component" value="Unassembled WGS sequence"/>
</dbReference>
<keyword evidence="4 6" id="KW-1133">Transmembrane helix</keyword>
<feature type="transmembrane region" description="Helical" evidence="6">
    <location>
        <begin position="62"/>
        <end position="82"/>
    </location>
</feature>
<comment type="caution">
    <text evidence="8">The sequence shown here is derived from an EMBL/GenBank/DDBJ whole genome shotgun (WGS) entry which is preliminary data.</text>
</comment>
<dbReference type="InterPro" id="IPR000917">
    <property type="entry name" value="Sulfatase_N"/>
</dbReference>
<protein>
    <submittedName>
        <fullName evidence="8">Phosphoglycerol transferase</fullName>
        <ecNumber evidence="8">2.7.8.20</ecNumber>
    </submittedName>
</protein>
<dbReference type="SUPFAM" id="SSF53649">
    <property type="entry name" value="Alkaline phosphatase-like"/>
    <property type="match status" value="1"/>
</dbReference>
<dbReference type="Pfam" id="PF00884">
    <property type="entry name" value="Sulfatase"/>
    <property type="match status" value="1"/>
</dbReference>
<evidence type="ECO:0000313" key="8">
    <source>
        <dbReference type="EMBL" id="MDR7270295.1"/>
    </source>
</evidence>
<evidence type="ECO:0000256" key="2">
    <source>
        <dbReference type="ARBA" id="ARBA00022475"/>
    </source>
</evidence>
<keyword evidence="3 6" id="KW-0812">Transmembrane</keyword>
<dbReference type="RefSeq" id="WP_310266038.1">
    <property type="nucleotide sequence ID" value="NZ_JAVDXU010000002.1"/>
</dbReference>
<evidence type="ECO:0000256" key="5">
    <source>
        <dbReference type="ARBA" id="ARBA00023136"/>
    </source>
</evidence>
<dbReference type="Gene3D" id="3.40.720.10">
    <property type="entry name" value="Alkaline Phosphatase, subunit A"/>
    <property type="match status" value="1"/>
</dbReference>
<feature type="domain" description="Sulfatase N-terminal" evidence="7">
    <location>
        <begin position="144"/>
        <end position="438"/>
    </location>
</feature>
<name>A0ABU1YN65_ROSSA</name>
<dbReference type="InterPro" id="IPR017850">
    <property type="entry name" value="Alkaline_phosphatase_core_sf"/>
</dbReference>
<dbReference type="EC" id="2.7.8.20" evidence="8"/>
<dbReference type="PANTHER" id="PTHR47371:SF3">
    <property type="entry name" value="PHOSPHOGLYCEROL TRANSFERASE I"/>
    <property type="match status" value="1"/>
</dbReference>
<reference evidence="8 9" key="1">
    <citation type="submission" date="2023-07" db="EMBL/GenBank/DDBJ databases">
        <title>Sorghum-associated microbial communities from plants grown in Nebraska, USA.</title>
        <authorList>
            <person name="Schachtman D."/>
        </authorList>
    </citation>
    <scope>NUCLEOTIDE SEQUENCE [LARGE SCALE GENOMIC DNA]</scope>
    <source>
        <strain evidence="8 9">BE314</strain>
    </source>
</reference>